<keyword evidence="13" id="KW-0067">ATP-binding</keyword>
<gene>
    <name evidence="20" type="ORF">JKG68_17575</name>
</gene>
<dbReference type="InterPro" id="IPR013655">
    <property type="entry name" value="PAS_fold_3"/>
</dbReference>
<evidence type="ECO:0000256" key="10">
    <source>
        <dbReference type="ARBA" id="ARBA00022737"/>
    </source>
</evidence>
<dbReference type="Pfam" id="PF07536">
    <property type="entry name" value="HWE_HK"/>
    <property type="match status" value="1"/>
</dbReference>
<dbReference type="InterPro" id="IPR013656">
    <property type="entry name" value="PAS_4"/>
</dbReference>
<keyword evidence="14" id="KW-0157">Chromophore</keyword>
<dbReference type="InterPro" id="IPR035965">
    <property type="entry name" value="PAS-like_dom_sf"/>
</dbReference>
<evidence type="ECO:0000256" key="13">
    <source>
        <dbReference type="ARBA" id="ARBA00022840"/>
    </source>
</evidence>
<dbReference type="InterPro" id="IPR001610">
    <property type="entry name" value="PAC"/>
</dbReference>
<keyword evidence="12" id="KW-0418">Kinase</keyword>
<keyword evidence="5" id="KW-0597">Phosphoprotein</keyword>
<evidence type="ECO:0000259" key="18">
    <source>
        <dbReference type="PROSITE" id="PS50112"/>
    </source>
</evidence>
<evidence type="ECO:0000256" key="3">
    <source>
        <dbReference type="ARBA" id="ARBA00021740"/>
    </source>
</evidence>
<organism evidence="20 21">
    <name type="scientific">Microvirga aerilata</name>
    <dbReference type="NCBI Taxonomy" id="670292"/>
    <lineage>
        <taxon>Bacteria</taxon>
        <taxon>Pseudomonadati</taxon>
        <taxon>Pseudomonadota</taxon>
        <taxon>Alphaproteobacteria</taxon>
        <taxon>Hyphomicrobiales</taxon>
        <taxon>Methylobacteriaceae</taxon>
        <taxon>Microvirga</taxon>
    </lineage>
</organism>
<evidence type="ECO:0000256" key="15">
    <source>
        <dbReference type="ARBA" id="ARBA00023026"/>
    </source>
</evidence>
<comment type="catalytic activity">
    <reaction evidence="1">
        <text>ATP + protein L-histidine = ADP + protein N-phospho-L-histidine.</text>
        <dbReference type="EC" id="2.7.13.3"/>
    </reaction>
</comment>
<dbReference type="CDD" id="cd00130">
    <property type="entry name" value="PAS"/>
    <property type="match status" value="3"/>
</dbReference>
<evidence type="ECO:0000256" key="16">
    <source>
        <dbReference type="ARBA" id="ARBA00023170"/>
    </source>
</evidence>
<evidence type="ECO:0000256" key="1">
    <source>
        <dbReference type="ARBA" id="ARBA00000085"/>
    </source>
</evidence>
<keyword evidence="21" id="KW-1185">Reference proteome</keyword>
<dbReference type="Gene3D" id="3.30.565.10">
    <property type="entry name" value="Histidine kinase-like ATPase, C-terminal domain"/>
    <property type="match status" value="1"/>
</dbReference>
<dbReference type="GO" id="GO:0004673">
    <property type="term" value="F:protein histidine kinase activity"/>
    <property type="evidence" value="ECO:0007669"/>
    <property type="project" value="UniProtKB-EC"/>
</dbReference>
<reference evidence="20" key="1">
    <citation type="submission" date="2021-01" db="EMBL/GenBank/DDBJ databases">
        <title>Microvirga sp.</title>
        <authorList>
            <person name="Kim M.K."/>
        </authorList>
    </citation>
    <scope>NUCLEOTIDE SEQUENCE</scope>
    <source>
        <strain evidence="20">5420S-16</strain>
    </source>
</reference>
<evidence type="ECO:0000256" key="17">
    <source>
        <dbReference type="SAM" id="MobiDB-lite"/>
    </source>
</evidence>
<dbReference type="Pfam" id="PF01590">
    <property type="entry name" value="GAF"/>
    <property type="match status" value="1"/>
</dbReference>
<evidence type="ECO:0000256" key="5">
    <source>
        <dbReference type="ARBA" id="ARBA00022553"/>
    </source>
</evidence>
<dbReference type="EMBL" id="JAEQMY010000027">
    <property type="protein sequence ID" value="MBL0405773.1"/>
    <property type="molecule type" value="Genomic_DNA"/>
</dbReference>
<dbReference type="EC" id="2.7.13.3" evidence="2"/>
<evidence type="ECO:0000256" key="14">
    <source>
        <dbReference type="ARBA" id="ARBA00022991"/>
    </source>
</evidence>
<keyword evidence="6" id="KW-0716">Sensory transduction</keyword>
<evidence type="ECO:0000259" key="19">
    <source>
        <dbReference type="PROSITE" id="PS50113"/>
    </source>
</evidence>
<dbReference type="Gene3D" id="2.10.70.100">
    <property type="match status" value="1"/>
</dbReference>
<evidence type="ECO:0000256" key="8">
    <source>
        <dbReference type="ARBA" id="ARBA00022643"/>
    </source>
</evidence>
<dbReference type="PROSITE" id="PS50113">
    <property type="entry name" value="PAC"/>
    <property type="match status" value="2"/>
</dbReference>
<dbReference type="NCBIfam" id="TIGR00229">
    <property type="entry name" value="sensory_box"/>
    <property type="match status" value="3"/>
</dbReference>
<keyword evidence="11" id="KW-0547">Nucleotide-binding</keyword>
<dbReference type="AlphaFoldDB" id="A0A936ZJJ5"/>
<dbReference type="InterPro" id="IPR011102">
    <property type="entry name" value="Sig_transdc_His_kinase_HWE"/>
</dbReference>
<dbReference type="Gene3D" id="3.30.450.20">
    <property type="entry name" value="PAS domain"/>
    <property type="match status" value="3"/>
</dbReference>
<keyword evidence="16" id="KW-0675">Receptor</keyword>
<evidence type="ECO:0000256" key="11">
    <source>
        <dbReference type="ARBA" id="ARBA00022741"/>
    </source>
</evidence>
<dbReference type="GO" id="GO:0009881">
    <property type="term" value="F:photoreceptor activity"/>
    <property type="evidence" value="ECO:0007669"/>
    <property type="project" value="UniProtKB-KW"/>
</dbReference>
<evidence type="ECO:0000256" key="2">
    <source>
        <dbReference type="ARBA" id="ARBA00012438"/>
    </source>
</evidence>
<keyword evidence="8" id="KW-0288">FMN</keyword>
<accession>A0A936ZJJ5</accession>
<dbReference type="PANTHER" id="PTHR41523">
    <property type="entry name" value="TWO-COMPONENT SYSTEM SENSOR PROTEIN"/>
    <property type="match status" value="1"/>
</dbReference>
<feature type="domain" description="PAC" evidence="19">
    <location>
        <begin position="387"/>
        <end position="439"/>
    </location>
</feature>
<keyword evidence="4" id="KW-0600">Photoreceptor protein</keyword>
<keyword evidence="9" id="KW-0808">Transferase</keyword>
<feature type="domain" description="PAS" evidence="18">
    <location>
        <begin position="313"/>
        <end position="383"/>
    </location>
</feature>
<dbReference type="InterPro" id="IPR000014">
    <property type="entry name" value="PAS"/>
</dbReference>
<dbReference type="Gene3D" id="3.30.450.40">
    <property type="match status" value="1"/>
</dbReference>
<dbReference type="Pfam" id="PF08448">
    <property type="entry name" value="PAS_4"/>
    <property type="match status" value="2"/>
</dbReference>
<dbReference type="Proteomes" id="UP000605848">
    <property type="component" value="Unassembled WGS sequence"/>
</dbReference>
<keyword evidence="7" id="KW-0285">Flavoprotein</keyword>
<dbReference type="InterPro" id="IPR036890">
    <property type="entry name" value="HATPase_C_sf"/>
</dbReference>
<keyword evidence="15" id="KW-0843">Virulence</keyword>
<comment type="caution">
    <text evidence="20">The sequence shown here is derived from an EMBL/GenBank/DDBJ whole genome shotgun (WGS) entry which is preliminary data.</text>
</comment>
<dbReference type="SUPFAM" id="SSF55781">
    <property type="entry name" value="GAF domain-like"/>
    <property type="match status" value="1"/>
</dbReference>
<dbReference type="InterPro" id="IPR029016">
    <property type="entry name" value="GAF-like_dom_sf"/>
</dbReference>
<feature type="domain" description="PAS" evidence="18">
    <location>
        <begin position="195"/>
        <end position="240"/>
    </location>
</feature>
<dbReference type="RefSeq" id="WP_202062140.1">
    <property type="nucleotide sequence ID" value="NZ_JAEQMY010000027.1"/>
</dbReference>
<dbReference type="SMART" id="SM00065">
    <property type="entry name" value="GAF"/>
    <property type="match status" value="1"/>
</dbReference>
<evidence type="ECO:0000256" key="6">
    <source>
        <dbReference type="ARBA" id="ARBA00022606"/>
    </source>
</evidence>
<evidence type="ECO:0000256" key="12">
    <source>
        <dbReference type="ARBA" id="ARBA00022777"/>
    </source>
</evidence>
<feature type="region of interest" description="Disordered" evidence="17">
    <location>
        <begin position="1"/>
        <end position="20"/>
    </location>
</feature>
<dbReference type="InterPro" id="IPR000700">
    <property type="entry name" value="PAS-assoc_C"/>
</dbReference>
<dbReference type="PANTHER" id="PTHR41523:SF7">
    <property type="entry name" value="HISTIDINE KINASE"/>
    <property type="match status" value="1"/>
</dbReference>
<protein>
    <recommendedName>
        <fullName evidence="3">Blue-light-activated histidine kinase</fullName>
        <ecNumber evidence="2">2.7.13.3</ecNumber>
    </recommendedName>
</protein>
<name>A0A936ZJJ5_9HYPH</name>
<proteinExistence type="predicted"/>
<feature type="domain" description="PAC" evidence="19">
    <location>
        <begin position="513"/>
        <end position="565"/>
    </location>
</feature>
<dbReference type="SMART" id="SM00911">
    <property type="entry name" value="HWE_HK"/>
    <property type="match status" value="1"/>
</dbReference>
<evidence type="ECO:0000256" key="4">
    <source>
        <dbReference type="ARBA" id="ARBA00022543"/>
    </source>
</evidence>
<evidence type="ECO:0000313" key="21">
    <source>
        <dbReference type="Proteomes" id="UP000605848"/>
    </source>
</evidence>
<keyword evidence="10" id="KW-0677">Repeat</keyword>
<dbReference type="SMART" id="SM00086">
    <property type="entry name" value="PAC"/>
    <property type="match status" value="2"/>
</dbReference>
<dbReference type="SMART" id="SM00091">
    <property type="entry name" value="PAS"/>
    <property type="match status" value="3"/>
</dbReference>
<dbReference type="Pfam" id="PF08447">
    <property type="entry name" value="PAS_3"/>
    <property type="match status" value="1"/>
</dbReference>
<dbReference type="SUPFAM" id="SSF55785">
    <property type="entry name" value="PYP-like sensor domain (PAS domain)"/>
    <property type="match status" value="3"/>
</dbReference>
<evidence type="ECO:0000313" key="20">
    <source>
        <dbReference type="EMBL" id="MBL0405773.1"/>
    </source>
</evidence>
<dbReference type="PROSITE" id="PS50112">
    <property type="entry name" value="PAS"/>
    <property type="match status" value="2"/>
</dbReference>
<evidence type="ECO:0000256" key="9">
    <source>
        <dbReference type="ARBA" id="ARBA00022679"/>
    </source>
</evidence>
<evidence type="ECO:0000256" key="7">
    <source>
        <dbReference type="ARBA" id="ARBA00022630"/>
    </source>
</evidence>
<dbReference type="InterPro" id="IPR003018">
    <property type="entry name" value="GAF"/>
</dbReference>
<sequence>MNYEQRELPPGRSPEQGGTSADELAYRVHQQELLAGFGVLALRTPEFMDLLQEATRLCAQGLHIRYCKAMEYLVEEDAFIVRAGVGWKPGTIGSRTGADLKSPTGYAFHTGEPVISSHLESEGRFRTPRILVDHGIRRAINVPIATESGGYGVLEADSPAEGRFTEADLAFMQGFANLLGSALERKRGEERLRLAHERNEEILESIADAFYAVDRDWRFTYVNRRAEEWWGRKREDLIGKVCWDEFPAAVGSEAAEAHHLARRERRTVHLETVSPLRDNWVDLDIHPTAAGGLAVYFRDATEWKRGEVALHETAERYRLAAKATNDAIWDWDLAADRIVWNEALTTLFGFTERETDGAWWKDHIHPDDRERVVTGIEAVIAGSQEHWSAEYRFLRADGSEADIFDRGFVIRDGGGRAVRMIGAMLDLTERKRAEEALRASEEFTRRILESSTDCIKVLDPDARLRFMSPGGMDVMEVDDFGAVEGCDWRGFWSGPDHAKAREAVQTALAGGNARFQGHTPTMKGNPRWWDVVVTPITRPDGSVDKLLLVSRDITETKQMEEHQRLLINELNHRVKNTLATVQSIVGQTLRNAGTLDEAQGAFEARLFALSRAHDVLTRENWEGANLRKIVAEAIAPYGNAREDRLHLEGPDVRLPPRMALAIAMALQELATNAVKYGALSNEVGEVRIQWTVDRTTLPACLHLRWEESGGPPVQVPKRRGFGTRLIERSLALDLDGDVLIGFVPGGVICTVDAPLPPAGPLPAGSP</sequence>
<dbReference type="GO" id="GO:0005524">
    <property type="term" value="F:ATP binding"/>
    <property type="evidence" value="ECO:0007669"/>
    <property type="project" value="UniProtKB-KW"/>
</dbReference>